<dbReference type="GO" id="GO:0030313">
    <property type="term" value="C:cell envelope"/>
    <property type="evidence" value="ECO:0007669"/>
    <property type="project" value="UniProtKB-SubCell"/>
</dbReference>
<reference evidence="6" key="1">
    <citation type="submission" date="2017-04" db="EMBL/GenBank/DDBJ databases">
        <authorList>
            <person name="Varghese N."/>
            <person name="Submissions S."/>
        </authorList>
    </citation>
    <scope>NUCLEOTIDE SEQUENCE [LARGE SCALE GENOMIC DNA]</scope>
</reference>
<proteinExistence type="predicted"/>
<keyword evidence="6" id="KW-1185">Reference proteome</keyword>
<dbReference type="RefSeq" id="WP_234989903.1">
    <property type="nucleotide sequence ID" value="NZ_FXWG01000001.1"/>
</dbReference>
<evidence type="ECO:0000256" key="1">
    <source>
        <dbReference type="ARBA" id="ARBA00004196"/>
    </source>
</evidence>
<keyword evidence="3" id="KW-0676">Redox-active center</keyword>
<evidence type="ECO:0000313" key="5">
    <source>
        <dbReference type="EMBL" id="SMQ61307.1"/>
    </source>
</evidence>
<comment type="subcellular location">
    <subcellularLocation>
        <location evidence="1">Cell envelope</location>
    </subcellularLocation>
</comment>
<gene>
    <name evidence="5" type="ORF">SAMN06297468_0540</name>
</gene>
<dbReference type="PANTHER" id="PTHR42852">
    <property type="entry name" value="THIOL:DISULFIDE INTERCHANGE PROTEIN DSBE"/>
    <property type="match status" value="1"/>
</dbReference>
<dbReference type="InterPro" id="IPR017937">
    <property type="entry name" value="Thioredoxin_CS"/>
</dbReference>
<sequence length="158" mass="17045">MAGEKQGLSGEIDRSQAGTLMPAINVTDPSGKTLNLGATQGQPVLLNLWATWCAPCVVEMPMLDELADTLGDEVRVVTVSQDMRGAEVVDPFFAERDFRNLEPWLDPEAQLSGALDDVGAMPLTVLFDAQGREVFRVAGGYHWNSEEAIAAVREAVAE</sequence>
<dbReference type="InterPro" id="IPR013766">
    <property type="entry name" value="Thioredoxin_domain"/>
</dbReference>
<keyword evidence="2" id="KW-0201">Cytochrome c-type biogenesis</keyword>
<evidence type="ECO:0000259" key="4">
    <source>
        <dbReference type="PROSITE" id="PS51352"/>
    </source>
</evidence>
<dbReference type="GO" id="GO:0017004">
    <property type="term" value="P:cytochrome complex assembly"/>
    <property type="evidence" value="ECO:0007669"/>
    <property type="project" value="UniProtKB-KW"/>
</dbReference>
<name>A0A1Y6EFD6_9SPHN</name>
<dbReference type="PROSITE" id="PS00194">
    <property type="entry name" value="THIOREDOXIN_1"/>
    <property type="match status" value="1"/>
</dbReference>
<dbReference type="GO" id="GO:0015036">
    <property type="term" value="F:disulfide oxidoreductase activity"/>
    <property type="evidence" value="ECO:0007669"/>
    <property type="project" value="UniProtKB-ARBA"/>
</dbReference>
<dbReference type="EMBL" id="FXWG01000001">
    <property type="protein sequence ID" value="SMQ61307.1"/>
    <property type="molecule type" value="Genomic_DNA"/>
</dbReference>
<dbReference type="CDD" id="cd02966">
    <property type="entry name" value="TlpA_like_family"/>
    <property type="match status" value="1"/>
</dbReference>
<dbReference type="InterPro" id="IPR036249">
    <property type="entry name" value="Thioredoxin-like_sf"/>
</dbReference>
<accession>A0A1Y6EFD6</accession>
<dbReference type="Pfam" id="PF08534">
    <property type="entry name" value="Redoxin"/>
    <property type="match status" value="1"/>
</dbReference>
<evidence type="ECO:0000256" key="3">
    <source>
        <dbReference type="ARBA" id="ARBA00023284"/>
    </source>
</evidence>
<dbReference type="Gene3D" id="3.40.30.10">
    <property type="entry name" value="Glutaredoxin"/>
    <property type="match status" value="1"/>
</dbReference>
<evidence type="ECO:0000313" key="6">
    <source>
        <dbReference type="Proteomes" id="UP000194420"/>
    </source>
</evidence>
<dbReference type="GO" id="GO:0016853">
    <property type="term" value="F:isomerase activity"/>
    <property type="evidence" value="ECO:0007669"/>
    <property type="project" value="UniProtKB-KW"/>
</dbReference>
<keyword evidence="5" id="KW-0413">Isomerase</keyword>
<dbReference type="InterPro" id="IPR050553">
    <property type="entry name" value="Thioredoxin_ResA/DsbE_sf"/>
</dbReference>
<dbReference type="Proteomes" id="UP000194420">
    <property type="component" value="Unassembled WGS sequence"/>
</dbReference>
<dbReference type="PROSITE" id="PS51352">
    <property type="entry name" value="THIOREDOXIN_2"/>
    <property type="match status" value="1"/>
</dbReference>
<feature type="domain" description="Thioredoxin" evidence="4">
    <location>
        <begin position="15"/>
        <end position="157"/>
    </location>
</feature>
<dbReference type="SUPFAM" id="SSF52833">
    <property type="entry name" value="Thioredoxin-like"/>
    <property type="match status" value="1"/>
</dbReference>
<evidence type="ECO:0000256" key="2">
    <source>
        <dbReference type="ARBA" id="ARBA00022748"/>
    </source>
</evidence>
<dbReference type="AlphaFoldDB" id="A0A1Y6EFD6"/>
<organism evidence="5 6">
    <name type="scientific">Altererythrobacter xiamenensis</name>
    <dbReference type="NCBI Taxonomy" id="1316679"/>
    <lineage>
        <taxon>Bacteria</taxon>
        <taxon>Pseudomonadati</taxon>
        <taxon>Pseudomonadota</taxon>
        <taxon>Alphaproteobacteria</taxon>
        <taxon>Sphingomonadales</taxon>
        <taxon>Erythrobacteraceae</taxon>
        <taxon>Altererythrobacter</taxon>
    </lineage>
</organism>
<dbReference type="PANTHER" id="PTHR42852:SF13">
    <property type="entry name" value="PROTEIN DIPZ"/>
    <property type="match status" value="1"/>
</dbReference>
<dbReference type="InterPro" id="IPR013740">
    <property type="entry name" value="Redoxin"/>
</dbReference>
<protein>
    <submittedName>
        <fullName evidence="5">Thiol-disulfide isomerase or thioredoxin</fullName>
    </submittedName>
</protein>